<proteinExistence type="predicted"/>
<gene>
    <name evidence="1" type="ORF">M5X04_19995</name>
</gene>
<dbReference type="RefSeq" id="WP_021255178.1">
    <property type="nucleotide sequence ID" value="NZ_JAMDLY010000016.1"/>
</dbReference>
<reference evidence="1 2" key="1">
    <citation type="submission" date="2022-05" db="EMBL/GenBank/DDBJ databases">
        <title>Genome Sequencing of Bee-Associated Microbes.</title>
        <authorList>
            <person name="Dunlap C."/>
        </authorList>
    </citation>
    <scope>NUCLEOTIDE SEQUENCE [LARGE SCALE GENOMIC DNA]</scope>
    <source>
        <strain evidence="1 2">NRRL NRS-750</strain>
    </source>
</reference>
<accession>A0ABT4EEP2</accession>
<dbReference type="Proteomes" id="UP001527090">
    <property type="component" value="Unassembled WGS sequence"/>
</dbReference>
<dbReference type="EMBL" id="JAMDLY010000016">
    <property type="protein sequence ID" value="MCY9531590.1"/>
    <property type="molecule type" value="Genomic_DNA"/>
</dbReference>
<name>A0ABT4EEP2_PAEAL</name>
<evidence type="ECO:0000313" key="1">
    <source>
        <dbReference type="EMBL" id="MCY9531590.1"/>
    </source>
</evidence>
<sequence>MDFNLLCHYYEAAQGPFHNLSALSMEEANSILSEIRESGRGFASKRSEDYMHVRRQLEKRARAMFIEQGGKPRTLYPHYMTLGHCSWLLEWYEEGRELHIHIDDFDASTISFTYGDLFPTMRVEDGKPYRKKVYTRDSIRQVVEQFGWPQQWNAHGHYGPERYIEVQIWDDRVIERYRNKWINTEHADIHAFEGRTMV</sequence>
<protein>
    <submittedName>
        <fullName evidence="1">Uncharacterized protein</fullName>
    </submittedName>
</protein>
<evidence type="ECO:0000313" key="2">
    <source>
        <dbReference type="Proteomes" id="UP001527090"/>
    </source>
</evidence>
<comment type="caution">
    <text evidence="1">The sequence shown here is derived from an EMBL/GenBank/DDBJ whole genome shotgun (WGS) entry which is preliminary data.</text>
</comment>
<organism evidence="1 2">
    <name type="scientific">Paenibacillus alvei</name>
    <name type="common">Bacillus alvei</name>
    <dbReference type="NCBI Taxonomy" id="44250"/>
    <lineage>
        <taxon>Bacteria</taxon>
        <taxon>Bacillati</taxon>
        <taxon>Bacillota</taxon>
        <taxon>Bacilli</taxon>
        <taxon>Bacillales</taxon>
        <taxon>Paenibacillaceae</taxon>
        <taxon>Paenibacillus</taxon>
    </lineage>
</organism>
<keyword evidence="2" id="KW-1185">Reference proteome</keyword>